<proteinExistence type="predicted"/>
<keyword evidence="2" id="KW-1185">Reference proteome</keyword>
<reference evidence="2" key="1">
    <citation type="journal article" date="2015" name="Genome Announc.">
        <title>Draft Genome Sequence of an Anaerobic Ammonium-Oxidizing Bacterium, "Candidatus Brocadia sinica".</title>
        <authorList>
            <person name="Oshiki M."/>
            <person name="Shinyako-Hata K."/>
            <person name="Satoh H."/>
            <person name="Okabe S."/>
        </authorList>
    </citation>
    <scope>NUCLEOTIDE SEQUENCE [LARGE SCALE GENOMIC DNA]</scope>
    <source>
        <strain evidence="2">JPN1</strain>
    </source>
</reference>
<evidence type="ECO:0000313" key="1">
    <source>
        <dbReference type="EMBL" id="GAN33387.1"/>
    </source>
</evidence>
<name>A0ABQ0JXB2_9BACT</name>
<organism evidence="1 2">
    <name type="scientific">Candidatus Brocadia sinica JPN1</name>
    <dbReference type="NCBI Taxonomy" id="1197129"/>
    <lineage>
        <taxon>Bacteria</taxon>
        <taxon>Pseudomonadati</taxon>
        <taxon>Planctomycetota</taxon>
        <taxon>Candidatus Brocadiia</taxon>
        <taxon>Candidatus Brocadiales</taxon>
        <taxon>Candidatus Brocadiaceae</taxon>
        <taxon>Candidatus Brocadia</taxon>
    </lineage>
</organism>
<gene>
    <name evidence="1" type="ORF">BROSI_A1907</name>
</gene>
<sequence length="34" mass="4095">MATQRLIKMTEVEETKERFYEIFVYGIDKRGLKA</sequence>
<protein>
    <submittedName>
        <fullName evidence="1">Uncharacterized protein</fullName>
    </submittedName>
</protein>
<evidence type="ECO:0000313" key="2">
    <source>
        <dbReference type="Proteomes" id="UP000032309"/>
    </source>
</evidence>
<dbReference type="EMBL" id="BAFN01000001">
    <property type="protein sequence ID" value="GAN33387.1"/>
    <property type="molecule type" value="Genomic_DNA"/>
</dbReference>
<accession>A0ABQ0JXB2</accession>
<comment type="caution">
    <text evidence="1">The sequence shown here is derived from an EMBL/GenBank/DDBJ whole genome shotgun (WGS) entry which is preliminary data.</text>
</comment>
<dbReference type="Proteomes" id="UP000032309">
    <property type="component" value="Unassembled WGS sequence"/>
</dbReference>